<evidence type="ECO:0000256" key="1">
    <source>
        <dbReference type="ARBA" id="ARBA00004370"/>
    </source>
</evidence>
<keyword evidence="5" id="KW-0999">Mitochondrion inner membrane</keyword>
<dbReference type="Proteomes" id="UP000234323">
    <property type="component" value="Unassembled WGS sequence"/>
</dbReference>
<dbReference type="GO" id="GO:0033617">
    <property type="term" value="P:mitochondrial respiratory chain complex IV assembly"/>
    <property type="evidence" value="ECO:0007669"/>
    <property type="project" value="TreeGrafter"/>
</dbReference>
<comment type="function">
    <text evidence="5">Probably involved in the biogenesis of the COX complex.</text>
</comment>
<accession>A0A2I1GTF3</accession>
<evidence type="ECO:0000256" key="4">
    <source>
        <dbReference type="ARBA" id="ARBA00023136"/>
    </source>
</evidence>
<keyword evidence="2 5" id="KW-0812">Transmembrane</keyword>
<dbReference type="InterPro" id="IPR002994">
    <property type="entry name" value="Surf1/Shy1"/>
</dbReference>
<dbReference type="GO" id="GO:0005743">
    <property type="term" value="C:mitochondrial inner membrane"/>
    <property type="evidence" value="ECO:0007669"/>
    <property type="project" value="UniProtKB-SubCell"/>
</dbReference>
<dbReference type="OrthoDB" id="10040024at2759"/>
<dbReference type="Pfam" id="PF02104">
    <property type="entry name" value="SURF1"/>
    <property type="match status" value="1"/>
</dbReference>
<dbReference type="VEuPathDB" id="FungiDB:RhiirA1_434804"/>
<dbReference type="PANTHER" id="PTHR23427:SF2">
    <property type="entry name" value="SURFEIT LOCUS PROTEIN 1"/>
    <property type="match status" value="1"/>
</dbReference>
<comment type="similarity">
    <text evidence="5">Belongs to the SURF1 family.</text>
</comment>
<dbReference type="CDD" id="cd06662">
    <property type="entry name" value="SURF1"/>
    <property type="match status" value="1"/>
</dbReference>
<evidence type="ECO:0000313" key="7">
    <source>
        <dbReference type="Proteomes" id="UP000234323"/>
    </source>
</evidence>
<evidence type="ECO:0000256" key="3">
    <source>
        <dbReference type="ARBA" id="ARBA00022989"/>
    </source>
</evidence>
<keyword evidence="7" id="KW-1185">Reference proteome</keyword>
<dbReference type="PROSITE" id="PS50895">
    <property type="entry name" value="SURF1"/>
    <property type="match status" value="1"/>
</dbReference>
<organism evidence="6 7">
    <name type="scientific">Rhizophagus irregularis</name>
    <dbReference type="NCBI Taxonomy" id="588596"/>
    <lineage>
        <taxon>Eukaryota</taxon>
        <taxon>Fungi</taxon>
        <taxon>Fungi incertae sedis</taxon>
        <taxon>Mucoromycota</taxon>
        <taxon>Glomeromycotina</taxon>
        <taxon>Glomeromycetes</taxon>
        <taxon>Glomerales</taxon>
        <taxon>Glomeraceae</taxon>
        <taxon>Rhizophagus</taxon>
    </lineage>
</organism>
<dbReference type="InterPro" id="IPR045214">
    <property type="entry name" value="Surf1/Surf4"/>
</dbReference>
<comment type="subcellular location">
    <subcellularLocation>
        <location evidence="1">Membrane</location>
    </subcellularLocation>
    <subcellularLocation>
        <location evidence="5">Mitochondrion inner membrane</location>
        <topology evidence="5">Multi-pass membrane protein</topology>
    </subcellularLocation>
</comment>
<gene>
    <name evidence="6" type="ORF">RhiirA4_529049</name>
</gene>
<protein>
    <recommendedName>
        <fullName evidence="5">SURF1-like protein</fullName>
    </recommendedName>
</protein>
<keyword evidence="5" id="KW-0496">Mitochondrion</keyword>
<feature type="transmembrane region" description="Helical" evidence="5">
    <location>
        <begin position="267"/>
        <end position="288"/>
    </location>
</feature>
<dbReference type="VEuPathDB" id="FungiDB:FUN_019565"/>
<comment type="caution">
    <text evidence="6">The sequence shown here is derived from an EMBL/GenBank/DDBJ whole genome shotgun (WGS) entry which is preliminary data.</text>
</comment>
<reference evidence="6 7" key="1">
    <citation type="submission" date="2015-10" db="EMBL/GenBank/DDBJ databases">
        <title>Genome analyses suggest a sexual origin of heterokaryosis in a supposedly ancient asexual fungus.</title>
        <authorList>
            <person name="Ropars J."/>
            <person name="Sedzielewska K."/>
            <person name="Noel J."/>
            <person name="Charron P."/>
            <person name="Farinelli L."/>
            <person name="Marton T."/>
            <person name="Kruger M."/>
            <person name="Pelin A."/>
            <person name="Brachmann A."/>
            <person name="Corradi N."/>
        </authorList>
    </citation>
    <scope>NUCLEOTIDE SEQUENCE [LARGE SCALE GENOMIC DNA]</scope>
    <source>
        <strain evidence="6 7">A4</strain>
    </source>
</reference>
<evidence type="ECO:0000256" key="5">
    <source>
        <dbReference type="RuleBase" id="RU363076"/>
    </source>
</evidence>
<keyword evidence="3 5" id="KW-1133">Transmembrane helix</keyword>
<name>A0A2I1GTF3_9GLOM</name>
<dbReference type="AlphaFoldDB" id="A0A2I1GTF3"/>
<dbReference type="EMBL" id="LLXI01000800">
    <property type="protein sequence ID" value="PKY49928.1"/>
    <property type="molecule type" value="Genomic_DNA"/>
</dbReference>
<dbReference type="VEuPathDB" id="FungiDB:RhiirFUN_021007"/>
<evidence type="ECO:0000256" key="2">
    <source>
        <dbReference type="ARBA" id="ARBA00022692"/>
    </source>
</evidence>
<sequence>MFQFSFLYSSRRSVPIFFKSYSASLKSSFKFNYPLKSSSKPFSTGSHFTSTSKELPEKELRVKAIFLAFIPILTFGLGTWQVARLRWKVKLIEDYDDRLSKPPINLPKRIKLDVLKDYLYRRVKTSGKFLHDQELYLGPRTFKNKLGYYVITPLERENGTTILVKRGWIPREKIDPSTRPVGQIQGKVSVEGLLKGSEKKTWFVPENNPEKNQWYWLDVDTMAQITGSQPILVEQNLEGSPFIINQMIQDGIPVGKIPSVELSNTHLQYAITWYTLSAATSIMLYILLKKPPAGQVKRQVIKR</sequence>
<comment type="caution">
    <text evidence="5">Lacks conserved residue(s) required for the propagation of feature annotation.</text>
</comment>
<keyword evidence="4 5" id="KW-0472">Membrane</keyword>
<evidence type="ECO:0000313" key="6">
    <source>
        <dbReference type="EMBL" id="PKY49928.1"/>
    </source>
</evidence>
<dbReference type="PANTHER" id="PTHR23427">
    <property type="entry name" value="SURFEIT LOCUS PROTEIN"/>
    <property type="match status" value="1"/>
</dbReference>
<proteinExistence type="inferred from homology"/>